<dbReference type="InterPro" id="IPR000073">
    <property type="entry name" value="AB_hydrolase_1"/>
</dbReference>
<dbReference type="RefSeq" id="XP_056756532.1">
    <property type="nucleotide sequence ID" value="XM_056891537.1"/>
</dbReference>
<reference evidence="2" key="1">
    <citation type="journal article" date="2023" name="IMA Fungus">
        <title>Comparative genomic study of the Penicillium genus elucidates a diverse pangenome and 15 lateral gene transfer events.</title>
        <authorList>
            <person name="Petersen C."/>
            <person name="Sorensen T."/>
            <person name="Nielsen M.R."/>
            <person name="Sondergaard T.E."/>
            <person name="Sorensen J.L."/>
            <person name="Fitzpatrick D.A."/>
            <person name="Frisvad J.C."/>
            <person name="Nielsen K.L."/>
        </authorList>
    </citation>
    <scope>NUCLEOTIDE SEQUENCE</scope>
    <source>
        <strain evidence="2">IBT 12815</strain>
    </source>
</reference>
<name>A0AAD6EDR8_9EURO</name>
<dbReference type="GeneID" id="81581779"/>
<comment type="caution">
    <text evidence="2">The sequence shown here is derived from an EMBL/GenBank/DDBJ whole genome shotgun (WGS) entry which is preliminary data.</text>
</comment>
<evidence type="ECO:0000259" key="1">
    <source>
        <dbReference type="Pfam" id="PF12697"/>
    </source>
</evidence>
<organism evidence="2 3">
    <name type="scientific">Penicillium hordei</name>
    <dbReference type="NCBI Taxonomy" id="40994"/>
    <lineage>
        <taxon>Eukaryota</taxon>
        <taxon>Fungi</taxon>
        <taxon>Dikarya</taxon>
        <taxon>Ascomycota</taxon>
        <taxon>Pezizomycotina</taxon>
        <taxon>Eurotiomycetes</taxon>
        <taxon>Eurotiomycetidae</taxon>
        <taxon>Eurotiales</taxon>
        <taxon>Aspergillaceae</taxon>
        <taxon>Penicillium</taxon>
    </lineage>
</organism>
<evidence type="ECO:0000313" key="3">
    <source>
        <dbReference type="Proteomes" id="UP001213799"/>
    </source>
</evidence>
<dbReference type="PANTHER" id="PTHR37017">
    <property type="entry name" value="AB HYDROLASE-1 DOMAIN-CONTAINING PROTEIN-RELATED"/>
    <property type="match status" value="1"/>
</dbReference>
<gene>
    <name evidence="2" type="ORF">N7537_000479</name>
</gene>
<dbReference type="Gene3D" id="3.40.50.1820">
    <property type="entry name" value="alpha/beta hydrolase"/>
    <property type="match status" value="1"/>
</dbReference>
<dbReference type="EMBL" id="JAQJAE010000001">
    <property type="protein sequence ID" value="KAJ5615365.1"/>
    <property type="molecule type" value="Genomic_DNA"/>
</dbReference>
<dbReference type="InterPro" id="IPR052897">
    <property type="entry name" value="Sec-Metab_Biosynth_Hydrolase"/>
</dbReference>
<dbReference type="InterPro" id="IPR029058">
    <property type="entry name" value="AB_hydrolase_fold"/>
</dbReference>
<dbReference type="Proteomes" id="UP001213799">
    <property type="component" value="Unassembled WGS sequence"/>
</dbReference>
<dbReference type="Pfam" id="PF12697">
    <property type="entry name" value="Abhydrolase_6"/>
    <property type="match status" value="1"/>
</dbReference>
<dbReference type="SUPFAM" id="SSF53474">
    <property type="entry name" value="alpha/beta-Hydrolases"/>
    <property type="match status" value="1"/>
</dbReference>
<dbReference type="AlphaFoldDB" id="A0AAD6EDR8"/>
<proteinExistence type="predicted"/>
<dbReference type="GO" id="GO:0017000">
    <property type="term" value="P:antibiotic biosynthetic process"/>
    <property type="evidence" value="ECO:0007669"/>
    <property type="project" value="UniProtKB-ARBA"/>
</dbReference>
<reference evidence="2" key="2">
    <citation type="submission" date="2023-01" db="EMBL/GenBank/DDBJ databases">
        <authorList>
            <person name="Petersen C."/>
        </authorList>
    </citation>
    <scope>NUCLEOTIDE SEQUENCE</scope>
    <source>
        <strain evidence="2">IBT 12815</strain>
    </source>
</reference>
<accession>A0AAD6EDR8</accession>
<dbReference type="PANTHER" id="PTHR37017:SF11">
    <property type="entry name" value="ESTERASE_LIPASE_THIOESTERASE DOMAIN-CONTAINING PROTEIN"/>
    <property type="match status" value="1"/>
</dbReference>
<feature type="domain" description="AB hydrolase-1" evidence="1">
    <location>
        <begin position="9"/>
        <end position="242"/>
    </location>
</feature>
<sequence>MALQTPTAILIIHGGYFLPAAWDAFNDQLTKAGLVVRCPRLPTCGDESPPTATLKEDVIVVRSAAKGLIDAGHNIIVLAHSYGGIVASEALTLDLYANEVTKGIVYLILLSAWLVQPGDTLGDLIGKYGFQCKADLGNSGGGTVFVKNAAEAFFNDIDFATAEKLAEGNVTHNWIAASAKVTGAPWKHLPTTYVHCTRDLAIMLSLQKSMVQDGINARGASNFVTETIDSGHCPFLSKPNELISIVMALVGGA</sequence>
<keyword evidence="3" id="KW-1185">Reference proteome</keyword>
<dbReference type="GO" id="GO:0072330">
    <property type="term" value="P:monocarboxylic acid biosynthetic process"/>
    <property type="evidence" value="ECO:0007669"/>
    <property type="project" value="UniProtKB-ARBA"/>
</dbReference>
<evidence type="ECO:0000313" key="2">
    <source>
        <dbReference type="EMBL" id="KAJ5615365.1"/>
    </source>
</evidence>
<protein>
    <recommendedName>
        <fullName evidence="1">AB hydrolase-1 domain-containing protein</fullName>
    </recommendedName>
</protein>